<name>A0A915EGS0_9BILA</name>
<dbReference type="PANTHER" id="PTHR24056:SF107">
    <property type="entry name" value="CYCLIN-DEPENDENT KINASE 11A-RELATED"/>
    <property type="match status" value="1"/>
</dbReference>
<evidence type="ECO:0000256" key="6">
    <source>
        <dbReference type="ARBA" id="ARBA00022777"/>
    </source>
</evidence>
<keyword evidence="3" id="KW-0723">Serine/threonine-protein kinase</keyword>
<comment type="similarity">
    <text evidence="1">Belongs to the protein kinase superfamily. CMGC Ser/Thr protein kinase family. CDC2/CDKX subfamily.</text>
</comment>
<comment type="catalytic activity">
    <reaction evidence="8">
        <text>L-threonyl-[protein] + ATP = O-phospho-L-threonyl-[protein] + ADP + H(+)</text>
        <dbReference type="Rhea" id="RHEA:46608"/>
        <dbReference type="Rhea" id="RHEA-COMP:11060"/>
        <dbReference type="Rhea" id="RHEA-COMP:11605"/>
        <dbReference type="ChEBI" id="CHEBI:15378"/>
        <dbReference type="ChEBI" id="CHEBI:30013"/>
        <dbReference type="ChEBI" id="CHEBI:30616"/>
        <dbReference type="ChEBI" id="CHEBI:61977"/>
        <dbReference type="ChEBI" id="CHEBI:456216"/>
        <dbReference type="EC" id="2.7.11.22"/>
    </reaction>
</comment>
<evidence type="ECO:0000256" key="8">
    <source>
        <dbReference type="ARBA" id="ARBA00047811"/>
    </source>
</evidence>
<dbReference type="InterPro" id="IPR011009">
    <property type="entry name" value="Kinase-like_dom_sf"/>
</dbReference>
<dbReference type="PROSITE" id="PS50011">
    <property type="entry name" value="PROTEIN_KINASE_DOM"/>
    <property type="match status" value="1"/>
</dbReference>
<feature type="domain" description="Protein kinase" evidence="11">
    <location>
        <begin position="130"/>
        <end position="325"/>
    </location>
</feature>
<proteinExistence type="inferred from homology"/>
<keyword evidence="6" id="KW-0418">Kinase</keyword>
<keyword evidence="4" id="KW-0808">Transferase</keyword>
<dbReference type="GO" id="GO:0005524">
    <property type="term" value="F:ATP binding"/>
    <property type="evidence" value="ECO:0007669"/>
    <property type="project" value="UniProtKB-KW"/>
</dbReference>
<evidence type="ECO:0000313" key="13">
    <source>
        <dbReference type="WBParaSite" id="jg5882"/>
    </source>
</evidence>
<dbReference type="GO" id="GO:0007346">
    <property type="term" value="P:regulation of mitotic cell cycle"/>
    <property type="evidence" value="ECO:0007669"/>
    <property type="project" value="TreeGrafter"/>
</dbReference>
<reference evidence="13" key="1">
    <citation type="submission" date="2022-11" db="UniProtKB">
        <authorList>
            <consortium name="WormBaseParasite"/>
        </authorList>
    </citation>
    <scope>IDENTIFICATION</scope>
</reference>
<dbReference type="FunFam" id="3.30.200.20:FF:000054">
    <property type="entry name" value="Cyclin-dependent kinase 11B"/>
    <property type="match status" value="1"/>
</dbReference>
<dbReference type="PROSITE" id="PS00108">
    <property type="entry name" value="PROTEIN_KINASE_ST"/>
    <property type="match status" value="1"/>
</dbReference>
<evidence type="ECO:0000256" key="1">
    <source>
        <dbReference type="ARBA" id="ARBA00006485"/>
    </source>
</evidence>
<evidence type="ECO:0000256" key="9">
    <source>
        <dbReference type="ARBA" id="ARBA00048367"/>
    </source>
</evidence>
<dbReference type="InterPro" id="IPR000719">
    <property type="entry name" value="Prot_kinase_dom"/>
</dbReference>
<dbReference type="GO" id="GO:0005634">
    <property type="term" value="C:nucleus"/>
    <property type="evidence" value="ECO:0007669"/>
    <property type="project" value="TreeGrafter"/>
</dbReference>
<dbReference type="InterPro" id="IPR050108">
    <property type="entry name" value="CDK"/>
</dbReference>
<evidence type="ECO:0000259" key="11">
    <source>
        <dbReference type="PROSITE" id="PS50011"/>
    </source>
</evidence>
<protein>
    <recommendedName>
        <fullName evidence="2">cyclin-dependent kinase</fullName>
        <ecNumber evidence="2">2.7.11.22</ecNumber>
    </recommendedName>
</protein>
<dbReference type="SUPFAM" id="SSF56112">
    <property type="entry name" value="Protein kinase-like (PK-like)"/>
    <property type="match status" value="1"/>
</dbReference>
<dbReference type="InterPro" id="IPR008271">
    <property type="entry name" value="Ser/Thr_kinase_AS"/>
</dbReference>
<dbReference type="SMART" id="SM00220">
    <property type="entry name" value="S_TKc"/>
    <property type="match status" value="1"/>
</dbReference>
<dbReference type="Gene3D" id="1.10.510.10">
    <property type="entry name" value="Transferase(Phosphotransferase) domain 1"/>
    <property type="match status" value="1"/>
</dbReference>
<dbReference type="AlphaFoldDB" id="A0A915EGS0"/>
<evidence type="ECO:0000256" key="10">
    <source>
        <dbReference type="SAM" id="MobiDB-lite"/>
    </source>
</evidence>
<comment type="catalytic activity">
    <reaction evidence="9">
        <text>L-seryl-[protein] + ATP = O-phospho-L-seryl-[protein] + ADP + H(+)</text>
        <dbReference type="Rhea" id="RHEA:17989"/>
        <dbReference type="Rhea" id="RHEA-COMP:9863"/>
        <dbReference type="Rhea" id="RHEA-COMP:11604"/>
        <dbReference type="ChEBI" id="CHEBI:15378"/>
        <dbReference type="ChEBI" id="CHEBI:29999"/>
        <dbReference type="ChEBI" id="CHEBI:30616"/>
        <dbReference type="ChEBI" id="CHEBI:83421"/>
        <dbReference type="ChEBI" id="CHEBI:456216"/>
        <dbReference type="EC" id="2.7.11.22"/>
    </reaction>
</comment>
<evidence type="ECO:0000256" key="3">
    <source>
        <dbReference type="ARBA" id="ARBA00022527"/>
    </source>
</evidence>
<accession>A0A915EGS0</accession>
<dbReference type="Pfam" id="PF00069">
    <property type="entry name" value="Pkinase"/>
    <property type="match status" value="1"/>
</dbReference>
<evidence type="ECO:0000256" key="5">
    <source>
        <dbReference type="ARBA" id="ARBA00022741"/>
    </source>
</evidence>
<organism evidence="12 13">
    <name type="scientific">Ditylenchus dipsaci</name>
    <dbReference type="NCBI Taxonomy" id="166011"/>
    <lineage>
        <taxon>Eukaryota</taxon>
        <taxon>Metazoa</taxon>
        <taxon>Ecdysozoa</taxon>
        <taxon>Nematoda</taxon>
        <taxon>Chromadorea</taxon>
        <taxon>Rhabditida</taxon>
        <taxon>Tylenchina</taxon>
        <taxon>Tylenchomorpha</taxon>
        <taxon>Sphaerularioidea</taxon>
        <taxon>Anguinidae</taxon>
        <taxon>Anguininae</taxon>
        <taxon>Ditylenchus</taxon>
    </lineage>
</organism>
<dbReference type="PANTHER" id="PTHR24056">
    <property type="entry name" value="CELL DIVISION PROTEIN KINASE"/>
    <property type="match status" value="1"/>
</dbReference>
<dbReference type="EC" id="2.7.11.22" evidence="2"/>
<keyword evidence="5" id="KW-0547">Nucleotide-binding</keyword>
<keyword evidence="12" id="KW-1185">Reference proteome</keyword>
<sequence>MSESRKRILGDGYYSESSAEDAEPILGNEDAAQTSSPSPEVIASRKRVKNINESIHGLKLSASSALNLASDDIIHIDIDFDEPGLIEYNVRPSASSPSNNKDIVIAALQPVSANSMYCPGISGCRHVEEYELLNKIEEGAYGVVYRAREKKTKKMMALKRLKMEKERDGFPITSLREINMLLKCRNHPNIVNLQEVVVDATMDKIFMVMEYVEHDMKSLMNTMKAKSKKFTLPQVKTLLKQLLSGCQYMHEEFVIHRDLKTSNLLMSHNGVLKIGDFAWQGIWTQKYSTAVDMCEIDQLNKIFLEIGTPNRIFGQATRYLGCEKI</sequence>
<dbReference type="GO" id="GO:0004693">
    <property type="term" value="F:cyclin-dependent protein serine/threonine kinase activity"/>
    <property type="evidence" value="ECO:0007669"/>
    <property type="project" value="UniProtKB-EC"/>
</dbReference>
<evidence type="ECO:0000256" key="4">
    <source>
        <dbReference type="ARBA" id="ARBA00022679"/>
    </source>
</evidence>
<evidence type="ECO:0000256" key="2">
    <source>
        <dbReference type="ARBA" id="ARBA00012425"/>
    </source>
</evidence>
<dbReference type="Gene3D" id="3.30.200.20">
    <property type="entry name" value="Phosphorylase Kinase, domain 1"/>
    <property type="match status" value="1"/>
</dbReference>
<evidence type="ECO:0000256" key="7">
    <source>
        <dbReference type="ARBA" id="ARBA00022840"/>
    </source>
</evidence>
<dbReference type="Proteomes" id="UP000887574">
    <property type="component" value="Unplaced"/>
</dbReference>
<keyword evidence="7" id="KW-0067">ATP-binding</keyword>
<feature type="region of interest" description="Disordered" evidence="10">
    <location>
        <begin position="1"/>
        <end position="42"/>
    </location>
</feature>
<dbReference type="WBParaSite" id="jg5882">
    <property type="protein sequence ID" value="jg5882"/>
    <property type="gene ID" value="jg5882"/>
</dbReference>
<evidence type="ECO:0000313" key="12">
    <source>
        <dbReference type="Proteomes" id="UP000887574"/>
    </source>
</evidence>